<dbReference type="EMBL" id="JAWZYT010000827">
    <property type="protein sequence ID" value="KAK4318488.1"/>
    <property type="molecule type" value="Genomic_DNA"/>
</dbReference>
<gene>
    <name evidence="1" type="ORF">Pmani_010507</name>
</gene>
<sequence length="78" mass="8648">MPVLWGWEKELVYGRKLSVTASTTVYIITRDFAGVGCHGWGPVASLVVVCRLLSSGLRLRLVVLKYSTTQAVLDIFHL</sequence>
<dbReference type="Proteomes" id="UP001292094">
    <property type="component" value="Unassembled WGS sequence"/>
</dbReference>
<name>A0AAE1Q200_9EUCA</name>
<reference evidence="1" key="1">
    <citation type="submission" date="2023-11" db="EMBL/GenBank/DDBJ databases">
        <title>Genome assemblies of two species of porcelain crab, Petrolisthes cinctipes and Petrolisthes manimaculis (Anomura: Porcellanidae).</title>
        <authorList>
            <person name="Angst P."/>
        </authorList>
    </citation>
    <scope>NUCLEOTIDE SEQUENCE</scope>
    <source>
        <strain evidence="1">PB745_02</strain>
        <tissue evidence="1">Gill</tissue>
    </source>
</reference>
<accession>A0AAE1Q200</accession>
<proteinExistence type="predicted"/>
<protein>
    <submittedName>
        <fullName evidence="1">Uncharacterized protein</fullName>
    </submittedName>
</protein>
<comment type="caution">
    <text evidence="1">The sequence shown here is derived from an EMBL/GenBank/DDBJ whole genome shotgun (WGS) entry which is preliminary data.</text>
</comment>
<keyword evidence="2" id="KW-1185">Reference proteome</keyword>
<dbReference type="AlphaFoldDB" id="A0AAE1Q200"/>
<evidence type="ECO:0000313" key="2">
    <source>
        <dbReference type="Proteomes" id="UP001292094"/>
    </source>
</evidence>
<evidence type="ECO:0000313" key="1">
    <source>
        <dbReference type="EMBL" id="KAK4318488.1"/>
    </source>
</evidence>
<organism evidence="1 2">
    <name type="scientific">Petrolisthes manimaculis</name>
    <dbReference type="NCBI Taxonomy" id="1843537"/>
    <lineage>
        <taxon>Eukaryota</taxon>
        <taxon>Metazoa</taxon>
        <taxon>Ecdysozoa</taxon>
        <taxon>Arthropoda</taxon>
        <taxon>Crustacea</taxon>
        <taxon>Multicrustacea</taxon>
        <taxon>Malacostraca</taxon>
        <taxon>Eumalacostraca</taxon>
        <taxon>Eucarida</taxon>
        <taxon>Decapoda</taxon>
        <taxon>Pleocyemata</taxon>
        <taxon>Anomura</taxon>
        <taxon>Galatheoidea</taxon>
        <taxon>Porcellanidae</taxon>
        <taxon>Petrolisthes</taxon>
    </lineage>
</organism>